<dbReference type="Proteomes" id="UP001143545">
    <property type="component" value="Unassembled WGS sequence"/>
</dbReference>
<comment type="caution">
    <text evidence="1">The sequence shown here is derived from an EMBL/GenBank/DDBJ whole genome shotgun (WGS) entry which is preliminary data.</text>
</comment>
<dbReference type="AlphaFoldDB" id="A0A9W6B7H2"/>
<evidence type="ECO:0000313" key="2">
    <source>
        <dbReference type="Proteomes" id="UP001143545"/>
    </source>
</evidence>
<dbReference type="EMBL" id="BRVP01000013">
    <property type="protein sequence ID" value="GLB52995.1"/>
    <property type="molecule type" value="Genomic_DNA"/>
</dbReference>
<organism evidence="1 2">
    <name type="scientific">Neptunitalea chrysea</name>
    <dbReference type="NCBI Taxonomy" id="1647581"/>
    <lineage>
        <taxon>Bacteria</taxon>
        <taxon>Pseudomonadati</taxon>
        <taxon>Bacteroidota</taxon>
        <taxon>Flavobacteriia</taxon>
        <taxon>Flavobacteriales</taxon>
        <taxon>Flavobacteriaceae</taxon>
        <taxon>Neptunitalea</taxon>
    </lineage>
</organism>
<dbReference type="RefSeq" id="WP_281754611.1">
    <property type="nucleotide sequence ID" value="NZ_BRVP01000013.1"/>
</dbReference>
<dbReference type="InterPro" id="IPR010781">
    <property type="entry name" value="DUF1376"/>
</dbReference>
<dbReference type="Pfam" id="PF07120">
    <property type="entry name" value="DUF1376"/>
    <property type="match status" value="1"/>
</dbReference>
<name>A0A9W6B7H2_9FLAO</name>
<sequence>MNQDPAFLFYSKDFYEGTRLMLPEERACYIDLMIYQHQKGAIPNNSTRLQMYCSGCSKDTIERVLNEHFKLTANGWLNLRLDHEVKLRSLGRPKKIASAVFAGLISGSKLTKNQKEKLKAAFDINNFILENSTPITNETDIKQRVRNWFNQMVNQLQNKRSTIYEDVNEIENGTKVEIKKETANEKIMVSPFESNQFRTQWEQWKAYKAEQFNFRYRSAQSEQAALVELANKALQNEQTAIAILHQSMANGWKGFFKLKQQAKNNEQVFTEALGSTVGKNFRFK</sequence>
<reference evidence="1" key="1">
    <citation type="submission" date="2022-07" db="EMBL/GenBank/DDBJ databases">
        <title>Taxonomy of Novel Oxalotrophic and Methylotrophic Bacteria.</title>
        <authorList>
            <person name="Sahin N."/>
            <person name="Tani A."/>
        </authorList>
    </citation>
    <scope>NUCLEOTIDE SEQUENCE</scope>
    <source>
        <strain evidence="1">AM327</strain>
    </source>
</reference>
<protein>
    <recommendedName>
        <fullName evidence="3">DUF1376 domain-containing protein</fullName>
    </recommendedName>
</protein>
<evidence type="ECO:0008006" key="3">
    <source>
        <dbReference type="Google" id="ProtNLM"/>
    </source>
</evidence>
<keyword evidence="2" id="KW-1185">Reference proteome</keyword>
<accession>A0A9W6B7H2</accession>
<gene>
    <name evidence="1" type="ORF">NBRC110019_20350</name>
</gene>
<evidence type="ECO:0000313" key="1">
    <source>
        <dbReference type="EMBL" id="GLB52995.1"/>
    </source>
</evidence>
<proteinExistence type="predicted"/>